<dbReference type="PANTHER" id="PTHR31094:SF2">
    <property type="entry name" value="RIKEN CDNA 2310061I04 GENE"/>
    <property type="match status" value="1"/>
</dbReference>
<evidence type="ECO:0000313" key="1">
    <source>
        <dbReference type="EnsemblMetazoa" id="XP_014251589.1"/>
    </source>
</evidence>
<name>A0A8I6RUE5_CIMLE</name>
<dbReference type="KEGG" id="clec:106667872"/>
<dbReference type="Pfam" id="PF10184">
    <property type="entry name" value="DUF2358"/>
    <property type="match status" value="1"/>
</dbReference>
<keyword evidence="2" id="KW-1185">Reference proteome</keyword>
<dbReference type="Proteomes" id="UP000494040">
    <property type="component" value="Unassembled WGS sequence"/>
</dbReference>
<dbReference type="GeneID" id="106667872"/>
<proteinExistence type="predicted"/>
<dbReference type="AlphaFoldDB" id="A0A8I6RUE5"/>
<dbReference type="InterPro" id="IPR018790">
    <property type="entry name" value="DUF2358"/>
</dbReference>
<dbReference type="EnsemblMetazoa" id="XM_014396103.2">
    <property type="protein sequence ID" value="XP_014251589.1"/>
    <property type="gene ID" value="LOC106667872"/>
</dbReference>
<dbReference type="PANTHER" id="PTHR31094">
    <property type="entry name" value="RIKEN CDNA 2310061I04 GENE"/>
    <property type="match status" value="1"/>
</dbReference>
<organism evidence="1 2">
    <name type="scientific">Cimex lectularius</name>
    <name type="common">Bed bug</name>
    <name type="synonym">Acanthia lectularia</name>
    <dbReference type="NCBI Taxonomy" id="79782"/>
    <lineage>
        <taxon>Eukaryota</taxon>
        <taxon>Metazoa</taxon>
        <taxon>Ecdysozoa</taxon>
        <taxon>Arthropoda</taxon>
        <taxon>Hexapoda</taxon>
        <taxon>Insecta</taxon>
        <taxon>Pterygota</taxon>
        <taxon>Neoptera</taxon>
        <taxon>Paraneoptera</taxon>
        <taxon>Hemiptera</taxon>
        <taxon>Heteroptera</taxon>
        <taxon>Panheteroptera</taxon>
        <taxon>Cimicomorpha</taxon>
        <taxon>Cimicidae</taxon>
        <taxon>Cimex</taxon>
    </lineage>
</organism>
<reference evidence="1" key="1">
    <citation type="submission" date="2022-01" db="UniProtKB">
        <authorList>
            <consortium name="EnsemblMetazoa"/>
        </authorList>
    </citation>
    <scope>IDENTIFICATION</scope>
</reference>
<evidence type="ECO:0000313" key="2">
    <source>
        <dbReference type="Proteomes" id="UP000494040"/>
    </source>
</evidence>
<dbReference type="RefSeq" id="XP_014251589.1">
    <property type="nucleotide sequence ID" value="XM_014396103.2"/>
</dbReference>
<accession>A0A8I6RUE5</accession>
<sequence>MALCLRSLSNKLVPAVQTIPSYLVQAQDNKLQTFHGSIGNVKCKVCRKDGEIPMLRKERWKEDFLPFGNLDRLDLYKSYSFPEPRLAGCTESRVHMENAELSEVKVASVPDPETKNIDGPTAEQLEKIYLTLSKMLPELFTTQHDYSIYHKDLIFENNIRGVRTVGLHYYIKQIALLKLIGHFKFAYIKLEVLKITRHPEDNSVKVRWRIRGVSSLRVILTFWKIKLWALKSSLESPESWFDGFSTFYVGSDGVIHKHVVDKVMPSSNEEIVKPATLGAKLALLFGLTISRQGLSSLNALFFKFFKQKNASSPTGNMTCNSS</sequence>
<dbReference type="OrthoDB" id="44820at2759"/>
<protein>
    <submittedName>
        <fullName evidence="1">Uncharacterized protein</fullName>
    </submittedName>
</protein>